<proteinExistence type="predicted"/>
<feature type="signal peptide" evidence="1">
    <location>
        <begin position="1"/>
        <end position="21"/>
    </location>
</feature>
<accession>A0A061RYH2</accession>
<keyword evidence="1" id="KW-0732">Signal</keyword>
<feature type="chain" id="PRO_5001606032" evidence="1">
    <location>
        <begin position="22"/>
        <end position="31"/>
    </location>
</feature>
<name>A0A061RYH2_9CHLO</name>
<reference evidence="2" key="1">
    <citation type="submission" date="2014-05" db="EMBL/GenBank/DDBJ databases">
        <title>The transcriptome of the halophilic microalga Tetraselmis sp. GSL018 isolated from the Great Salt Lake, Utah.</title>
        <authorList>
            <person name="Jinkerson R.E."/>
            <person name="D'Adamo S."/>
            <person name="Posewitz M.C."/>
        </authorList>
    </citation>
    <scope>NUCLEOTIDE SEQUENCE</scope>
    <source>
        <strain evidence="2">GSL018</strain>
    </source>
</reference>
<feature type="non-terminal residue" evidence="2">
    <location>
        <position position="31"/>
    </location>
</feature>
<gene>
    <name evidence="2" type="ORF">TSPGSL018_18693</name>
</gene>
<dbReference type="EMBL" id="GBEZ01008532">
    <property type="protein sequence ID" value="JAC77013.1"/>
    <property type="molecule type" value="Transcribed_RNA"/>
</dbReference>
<protein>
    <submittedName>
        <fullName evidence="2">Uncharacterized protein</fullName>
    </submittedName>
</protein>
<dbReference type="AlphaFoldDB" id="A0A061RYH2"/>
<organism evidence="2">
    <name type="scientific">Tetraselmis sp. GSL018</name>
    <dbReference type="NCBI Taxonomy" id="582737"/>
    <lineage>
        <taxon>Eukaryota</taxon>
        <taxon>Viridiplantae</taxon>
        <taxon>Chlorophyta</taxon>
        <taxon>core chlorophytes</taxon>
        <taxon>Chlorodendrophyceae</taxon>
        <taxon>Chlorodendrales</taxon>
        <taxon>Chlorodendraceae</taxon>
        <taxon>Tetraselmis</taxon>
    </lineage>
</organism>
<evidence type="ECO:0000256" key="1">
    <source>
        <dbReference type="SAM" id="SignalP"/>
    </source>
</evidence>
<sequence>MNSLALCAALLLTTAAPYAVGMPDQKDKDLP</sequence>
<evidence type="ECO:0000313" key="2">
    <source>
        <dbReference type="EMBL" id="JAC77013.1"/>
    </source>
</evidence>